<feature type="compositionally biased region" description="Polar residues" evidence="1">
    <location>
        <begin position="271"/>
        <end position="281"/>
    </location>
</feature>
<name>A0ABD2M382_9BILA</name>
<dbReference type="InterPro" id="IPR055261">
    <property type="entry name" value="PI_transfer_N"/>
</dbReference>
<dbReference type="Proteomes" id="UP001620626">
    <property type="component" value="Unassembled WGS sequence"/>
</dbReference>
<feature type="domain" description="Phosphatidylinositol transfer protein N-terminal" evidence="2">
    <location>
        <begin position="219"/>
        <end position="256"/>
    </location>
</feature>
<feature type="compositionally biased region" description="Polar residues" evidence="1">
    <location>
        <begin position="185"/>
        <end position="194"/>
    </location>
</feature>
<protein>
    <recommendedName>
        <fullName evidence="2">Phosphatidylinositol transfer protein N-terminal domain-containing protein</fullName>
    </recommendedName>
</protein>
<evidence type="ECO:0000313" key="3">
    <source>
        <dbReference type="EMBL" id="KAL3121980.1"/>
    </source>
</evidence>
<sequence length="281" mass="32516">MRKATELYRVHQAHAYTRRQLKAKLMVKLSLTMPALTERQKAQRRRRRYEKRLVESMERGERTGRLTKGRTTLHELGHLWFLWKLIDWVCNDVLMDRPKGVVSATGVVVLSATEELSSQRPKLLSSQRPKLCRLNDLRSQPELLSSQRPKELSSQRPKLCRLSDLRELSQQPELLSSQRPKELSSQRPKLSSQRPKLGRLSDRSCIVSATEVVVVSATGQFPRLFCMFNRDLFCSMDRWYALTLTPIRLIKDEAQQALDEKDELATDDPSQEMNASNGTER</sequence>
<evidence type="ECO:0000313" key="4">
    <source>
        <dbReference type="Proteomes" id="UP001620626"/>
    </source>
</evidence>
<dbReference type="Pfam" id="PF02121">
    <property type="entry name" value="IP_trans"/>
    <property type="match status" value="1"/>
</dbReference>
<gene>
    <name evidence="3" type="ORF">niasHT_001979</name>
</gene>
<reference evidence="3 4" key="1">
    <citation type="submission" date="2024-10" db="EMBL/GenBank/DDBJ databases">
        <authorList>
            <person name="Kim D."/>
        </authorList>
    </citation>
    <scope>NUCLEOTIDE SEQUENCE [LARGE SCALE GENOMIC DNA]</scope>
    <source>
        <strain evidence="3">BH-2024</strain>
    </source>
</reference>
<comment type="caution">
    <text evidence="3">The sequence shown here is derived from an EMBL/GenBank/DDBJ whole genome shotgun (WGS) entry which is preliminary data.</text>
</comment>
<evidence type="ECO:0000259" key="2">
    <source>
        <dbReference type="Pfam" id="PF02121"/>
    </source>
</evidence>
<dbReference type="AlphaFoldDB" id="A0ABD2M382"/>
<organism evidence="3 4">
    <name type="scientific">Heterodera trifolii</name>
    <dbReference type="NCBI Taxonomy" id="157864"/>
    <lineage>
        <taxon>Eukaryota</taxon>
        <taxon>Metazoa</taxon>
        <taxon>Ecdysozoa</taxon>
        <taxon>Nematoda</taxon>
        <taxon>Chromadorea</taxon>
        <taxon>Rhabditida</taxon>
        <taxon>Tylenchina</taxon>
        <taxon>Tylenchomorpha</taxon>
        <taxon>Tylenchoidea</taxon>
        <taxon>Heteroderidae</taxon>
        <taxon>Heteroderinae</taxon>
        <taxon>Heterodera</taxon>
    </lineage>
</organism>
<proteinExistence type="predicted"/>
<dbReference type="EMBL" id="JBICBT010000166">
    <property type="protein sequence ID" value="KAL3121980.1"/>
    <property type="molecule type" value="Genomic_DNA"/>
</dbReference>
<feature type="compositionally biased region" description="Acidic residues" evidence="1">
    <location>
        <begin position="260"/>
        <end position="270"/>
    </location>
</feature>
<keyword evidence="4" id="KW-1185">Reference proteome</keyword>
<accession>A0ABD2M382</accession>
<feature type="region of interest" description="Disordered" evidence="1">
    <location>
        <begin position="259"/>
        <end position="281"/>
    </location>
</feature>
<dbReference type="SUPFAM" id="SSF55961">
    <property type="entry name" value="Bet v1-like"/>
    <property type="match status" value="1"/>
</dbReference>
<dbReference type="InterPro" id="IPR023393">
    <property type="entry name" value="START-like_dom_sf"/>
</dbReference>
<dbReference type="Gene3D" id="3.30.530.20">
    <property type="match status" value="1"/>
</dbReference>
<feature type="region of interest" description="Disordered" evidence="1">
    <location>
        <begin position="173"/>
        <end position="196"/>
    </location>
</feature>
<evidence type="ECO:0000256" key="1">
    <source>
        <dbReference type="SAM" id="MobiDB-lite"/>
    </source>
</evidence>